<feature type="transmembrane region" description="Helical" evidence="1">
    <location>
        <begin position="6"/>
        <end position="24"/>
    </location>
</feature>
<accession>A0ABT9ZZ42</accession>
<dbReference type="Pfam" id="PF13185">
    <property type="entry name" value="GAF_2"/>
    <property type="match status" value="1"/>
</dbReference>
<dbReference type="InterPro" id="IPR003018">
    <property type="entry name" value="GAF"/>
</dbReference>
<proteinExistence type="predicted"/>
<dbReference type="InterPro" id="IPR050469">
    <property type="entry name" value="Diguanylate_Cyclase"/>
</dbReference>
<feature type="transmembrane region" description="Helical" evidence="1">
    <location>
        <begin position="66"/>
        <end position="84"/>
    </location>
</feature>
<dbReference type="Gene3D" id="3.30.70.270">
    <property type="match status" value="1"/>
</dbReference>
<dbReference type="Proteomes" id="UP001230005">
    <property type="component" value="Unassembled WGS sequence"/>
</dbReference>
<dbReference type="PROSITE" id="PS50887">
    <property type="entry name" value="GGDEF"/>
    <property type="match status" value="1"/>
</dbReference>
<dbReference type="PANTHER" id="PTHR45138:SF9">
    <property type="entry name" value="DIGUANYLATE CYCLASE DGCM-RELATED"/>
    <property type="match status" value="1"/>
</dbReference>
<feature type="domain" description="GGDEF" evidence="2">
    <location>
        <begin position="421"/>
        <end position="560"/>
    </location>
</feature>
<dbReference type="InterPro" id="IPR000160">
    <property type="entry name" value="GGDEF_dom"/>
</dbReference>
<evidence type="ECO:0000313" key="3">
    <source>
        <dbReference type="EMBL" id="MDQ0256507.1"/>
    </source>
</evidence>
<evidence type="ECO:0000256" key="1">
    <source>
        <dbReference type="SAM" id="Phobius"/>
    </source>
</evidence>
<evidence type="ECO:0000259" key="2">
    <source>
        <dbReference type="PROSITE" id="PS50887"/>
    </source>
</evidence>
<organism evidence="3 4">
    <name type="scientific">Evansella vedderi</name>
    <dbReference type="NCBI Taxonomy" id="38282"/>
    <lineage>
        <taxon>Bacteria</taxon>
        <taxon>Bacillati</taxon>
        <taxon>Bacillota</taxon>
        <taxon>Bacilli</taxon>
        <taxon>Bacillales</taxon>
        <taxon>Bacillaceae</taxon>
        <taxon>Evansella</taxon>
    </lineage>
</organism>
<keyword evidence="1" id="KW-0812">Transmembrane</keyword>
<evidence type="ECO:0000313" key="4">
    <source>
        <dbReference type="Proteomes" id="UP001230005"/>
    </source>
</evidence>
<dbReference type="Pfam" id="PF00990">
    <property type="entry name" value="GGDEF"/>
    <property type="match status" value="1"/>
</dbReference>
<feature type="transmembrane region" description="Helical" evidence="1">
    <location>
        <begin position="145"/>
        <end position="167"/>
    </location>
</feature>
<dbReference type="InterPro" id="IPR043128">
    <property type="entry name" value="Rev_trsase/Diguanyl_cyclase"/>
</dbReference>
<dbReference type="InterPro" id="IPR029016">
    <property type="entry name" value="GAF-like_dom_sf"/>
</dbReference>
<gene>
    <name evidence="3" type="ORF">J2S74_003927</name>
</gene>
<comment type="caution">
    <text evidence="3">The sequence shown here is derived from an EMBL/GenBank/DDBJ whole genome shotgun (WGS) entry which is preliminary data.</text>
</comment>
<name>A0ABT9ZZ42_9BACI</name>
<dbReference type="SMART" id="SM00267">
    <property type="entry name" value="GGDEF"/>
    <property type="match status" value="1"/>
</dbReference>
<dbReference type="InterPro" id="IPR029787">
    <property type="entry name" value="Nucleotide_cyclase"/>
</dbReference>
<reference evidence="3 4" key="1">
    <citation type="submission" date="2023-07" db="EMBL/GenBank/DDBJ databases">
        <title>Genomic Encyclopedia of Type Strains, Phase IV (KMG-IV): sequencing the most valuable type-strain genomes for metagenomic binning, comparative biology and taxonomic classification.</title>
        <authorList>
            <person name="Goeker M."/>
        </authorList>
    </citation>
    <scope>NUCLEOTIDE SEQUENCE [LARGE SCALE GENOMIC DNA]</scope>
    <source>
        <strain evidence="3 4">DSM 9768</strain>
    </source>
</reference>
<dbReference type="EMBL" id="JAUSUG010000017">
    <property type="protein sequence ID" value="MDQ0256507.1"/>
    <property type="molecule type" value="Genomic_DNA"/>
</dbReference>
<dbReference type="PANTHER" id="PTHR45138">
    <property type="entry name" value="REGULATORY COMPONENTS OF SENSORY TRANSDUCTION SYSTEM"/>
    <property type="match status" value="1"/>
</dbReference>
<dbReference type="Gene3D" id="3.30.450.40">
    <property type="match status" value="1"/>
</dbReference>
<feature type="transmembrane region" description="Helical" evidence="1">
    <location>
        <begin position="105"/>
        <end position="125"/>
    </location>
</feature>
<keyword evidence="1" id="KW-1133">Transmembrane helix</keyword>
<dbReference type="RefSeq" id="WP_307328737.1">
    <property type="nucleotide sequence ID" value="NZ_JAUSUG010000017.1"/>
</dbReference>
<protein>
    <submittedName>
        <fullName evidence="3">Diguanylate cyclase (GGDEF)-like protein</fullName>
    </submittedName>
</protein>
<sequence>MTKRQQKGIWVIWTLTFPIFIYFFSINGIPVVQEHWGTILAFLCLILIASWFPIRFRHTNIVPLHGISLAVFLQFGLFVEAFVMQLAMMTSLMSLRLPKAEIYRYPLNSFIFLIVSISAASVYYLVGGTTGNFSEIALMDMVFPIIIYAFTYFFLNNWLIFIVRKYVVKLKNTRFFDEALAWEAMTAILIVPVGITLVLFYQEVGYLAIVLVGVPLVSVSLILKLYNESERTGKLLKQVSSFGFQVNEGLSVKKIIDLFFKTVASVFSVDYTYLYETEDKKLKLTQIYPAMETKHGTIDKVSNKVFQERQSLFFSNAKQWEYLQGECNIDNIQSIMSVPCIRDHEVVAVITLVSHRKRAFEKSHLKILEIMANYLAVAVQNARNYEQKQKESERCALTNLYNYRYFENLILEKYETPAMEDSFAIILLDLDHFKKINDTYGHHSGNEVLCQVASVLKETIDESGMVARYGGEEFVVLLEGSNVLYAEKIAEALRSEIESHLFTVSDDLKGRERKSIRITASIGVAVKSEPNETAMSVLRNADRAMYTGAKQQGRNRVSHF</sequence>
<feature type="transmembrane region" description="Helical" evidence="1">
    <location>
        <begin position="36"/>
        <end position="54"/>
    </location>
</feature>
<dbReference type="SUPFAM" id="SSF55781">
    <property type="entry name" value="GAF domain-like"/>
    <property type="match status" value="1"/>
</dbReference>
<keyword evidence="1" id="KW-0472">Membrane</keyword>
<feature type="transmembrane region" description="Helical" evidence="1">
    <location>
        <begin position="179"/>
        <end position="200"/>
    </location>
</feature>
<keyword evidence="4" id="KW-1185">Reference proteome</keyword>
<dbReference type="CDD" id="cd01949">
    <property type="entry name" value="GGDEF"/>
    <property type="match status" value="1"/>
</dbReference>
<dbReference type="NCBIfam" id="TIGR00254">
    <property type="entry name" value="GGDEF"/>
    <property type="match status" value="1"/>
</dbReference>
<feature type="transmembrane region" description="Helical" evidence="1">
    <location>
        <begin position="206"/>
        <end position="226"/>
    </location>
</feature>
<dbReference type="SMART" id="SM00065">
    <property type="entry name" value="GAF"/>
    <property type="match status" value="1"/>
</dbReference>
<dbReference type="SUPFAM" id="SSF55073">
    <property type="entry name" value="Nucleotide cyclase"/>
    <property type="match status" value="1"/>
</dbReference>